<dbReference type="EMBL" id="BAAALM010000007">
    <property type="protein sequence ID" value="GAA1204283.1"/>
    <property type="molecule type" value="Genomic_DNA"/>
</dbReference>
<evidence type="ECO:0000313" key="1">
    <source>
        <dbReference type="EMBL" id="GAA1204283.1"/>
    </source>
</evidence>
<accession>A0ABP4G0P6</accession>
<organism evidence="1 2">
    <name type="scientific">Prauserella alba</name>
    <dbReference type="NCBI Taxonomy" id="176898"/>
    <lineage>
        <taxon>Bacteria</taxon>
        <taxon>Bacillati</taxon>
        <taxon>Actinomycetota</taxon>
        <taxon>Actinomycetes</taxon>
        <taxon>Pseudonocardiales</taxon>
        <taxon>Pseudonocardiaceae</taxon>
        <taxon>Prauserella</taxon>
    </lineage>
</organism>
<sequence>MHALAFLAQWQGGELRSSQAIAESLDSNPAFVRRVLGRLRERGLVVAVEGAAGGWRLAKPAEEITLRDVHAVADDGAVPLPVHAHPPNRNCVIGRHMLSLLESEFADAQRAMEERLAQTSIADLLGRVYRSERAEEAARGN</sequence>
<dbReference type="Pfam" id="PF02082">
    <property type="entry name" value="Rrf2"/>
    <property type="match status" value="1"/>
</dbReference>
<keyword evidence="2" id="KW-1185">Reference proteome</keyword>
<dbReference type="PROSITE" id="PS51197">
    <property type="entry name" value="HTH_RRF2_2"/>
    <property type="match status" value="1"/>
</dbReference>
<protein>
    <submittedName>
        <fullName evidence="1">Rrf2 family transcriptional regulator</fullName>
    </submittedName>
</protein>
<evidence type="ECO:0000313" key="2">
    <source>
        <dbReference type="Proteomes" id="UP001500467"/>
    </source>
</evidence>
<name>A0ABP4G0P6_9PSEU</name>
<dbReference type="Proteomes" id="UP001500467">
    <property type="component" value="Unassembled WGS sequence"/>
</dbReference>
<dbReference type="PANTHER" id="PTHR33221:SF15">
    <property type="entry name" value="HTH-TYPE TRANSCRIPTIONAL REGULATOR YWGB-RELATED"/>
    <property type="match status" value="1"/>
</dbReference>
<dbReference type="Gene3D" id="1.10.10.10">
    <property type="entry name" value="Winged helix-like DNA-binding domain superfamily/Winged helix DNA-binding domain"/>
    <property type="match status" value="1"/>
</dbReference>
<dbReference type="InterPro" id="IPR036390">
    <property type="entry name" value="WH_DNA-bd_sf"/>
</dbReference>
<dbReference type="InterPro" id="IPR000944">
    <property type="entry name" value="Tscrpt_reg_Rrf2"/>
</dbReference>
<reference evidence="2" key="1">
    <citation type="journal article" date="2019" name="Int. J. Syst. Evol. Microbiol.">
        <title>The Global Catalogue of Microorganisms (GCM) 10K type strain sequencing project: providing services to taxonomists for standard genome sequencing and annotation.</title>
        <authorList>
            <consortium name="The Broad Institute Genomics Platform"/>
            <consortium name="The Broad Institute Genome Sequencing Center for Infectious Disease"/>
            <person name="Wu L."/>
            <person name="Ma J."/>
        </authorList>
    </citation>
    <scope>NUCLEOTIDE SEQUENCE [LARGE SCALE GENOMIC DNA]</scope>
    <source>
        <strain evidence="2">JCM 13022</strain>
    </source>
</reference>
<dbReference type="PANTHER" id="PTHR33221">
    <property type="entry name" value="WINGED HELIX-TURN-HELIX TRANSCRIPTIONAL REGULATOR, RRF2 FAMILY"/>
    <property type="match status" value="1"/>
</dbReference>
<dbReference type="SUPFAM" id="SSF46785">
    <property type="entry name" value="Winged helix' DNA-binding domain"/>
    <property type="match status" value="1"/>
</dbReference>
<proteinExistence type="predicted"/>
<dbReference type="InterPro" id="IPR036388">
    <property type="entry name" value="WH-like_DNA-bd_sf"/>
</dbReference>
<comment type="caution">
    <text evidence="1">The sequence shown here is derived from an EMBL/GenBank/DDBJ whole genome shotgun (WGS) entry which is preliminary data.</text>
</comment>
<gene>
    <name evidence="1" type="ORF">GCM10009675_23020</name>
</gene>